<protein>
    <submittedName>
        <fullName evidence="1">Uncharacterized protein</fullName>
    </submittedName>
</protein>
<name>A0A699HCX6_TANCI</name>
<evidence type="ECO:0000313" key="1">
    <source>
        <dbReference type="EMBL" id="GEX88165.1"/>
    </source>
</evidence>
<dbReference type="EMBL" id="BKCJ010136399">
    <property type="protein sequence ID" value="GEX88165.1"/>
    <property type="molecule type" value="Genomic_DNA"/>
</dbReference>
<reference evidence="1" key="1">
    <citation type="journal article" date="2019" name="Sci. Rep.">
        <title>Draft genome of Tanacetum cinerariifolium, the natural source of mosquito coil.</title>
        <authorList>
            <person name="Yamashiro T."/>
            <person name="Shiraishi A."/>
            <person name="Satake H."/>
            <person name="Nakayama K."/>
        </authorList>
    </citation>
    <scope>NUCLEOTIDE SEQUENCE</scope>
</reference>
<proteinExistence type="predicted"/>
<sequence>MNIDEGEELRNVKECLAKEIKIGVKGSGNKNEVNGSTIVSKKCANDIGDILFSTVSPLDALNADKIDNHVVNTRIKLDQKNAPKTSASRIFANVVVKEELNKKLFSIPTSIKDNGEEVIILNENIVKE</sequence>
<gene>
    <name evidence="1" type="ORF">Tci_360140</name>
</gene>
<organism evidence="1">
    <name type="scientific">Tanacetum cinerariifolium</name>
    <name type="common">Dalmatian daisy</name>
    <name type="synonym">Chrysanthemum cinerariifolium</name>
    <dbReference type="NCBI Taxonomy" id="118510"/>
    <lineage>
        <taxon>Eukaryota</taxon>
        <taxon>Viridiplantae</taxon>
        <taxon>Streptophyta</taxon>
        <taxon>Embryophyta</taxon>
        <taxon>Tracheophyta</taxon>
        <taxon>Spermatophyta</taxon>
        <taxon>Magnoliopsida</taxon>
        <taxon>eudicotyledons</taxon>
        <taxon>Gunneridae</taxon>
        <taxon>Pentapetalae</taxon>
        <taxon>asterids</taxon>
        <taxon>campanulids</taxon>
        <taxon>Asterales</taxon>
        <taxon>Asteraceae</taxon>
        <taxon>Asteroideae</taxon>
        <taxon>Anthemideae</taxon>
        <taxon>Anthemidinae</taxon>
        <taxon>Tanacetum</taxon>
    </lineage>
</organism>
<accession>A0A699HCX6</accession>
<dbReference type="AlphaFoldDB" id="A0A699HCX6"/>
<comment type="caution">
    <text evidence="1">The sequence shown here is derived from an EMBL/GenBank/DDBJ whole genome shotgun (WGS) entry which is preliminary data.</text>
</comment>